<evidence type="ECO:0000256" key="3">
    <source>
        <dbReference type="ARBA" id="ARBA00023136"/>
    </source>
</evidence>
<dbReference type="InterPro" id="IPR004089">
    <property type="entry name" value="MCPsignal_dom"/>
</dbReference>
<dbReference type="PROSITE" id="PS51060">
    <property type="entry name" value="PARP_ALPHA_HD"/>
    <property type="match status" value="1"/>
</dbReference>
<gene>
    <name evidence="12" type="ORF">ACFOUV_13270</name>
</gene>
<dbReference type="EMBL" id="JBHSAO010000009">
    <property type="protein sequence ID" value="MFC4024767.1"/>
    <property type="molecule type" value="Genomic_DNA"/>
</dbReference>
<dbReference type="PANTHER" id="PTHR32089">
    <property type="entry name" value="METHYL-ACCEPTING CHEMOTAXIS PROTEIN MCPB"/>
    <property type="match status" value="1"/>
</dbReference>
<dbReference type="PANTHER" id="PTHR32089:SF112">
    <property type="entry name" value="LYSOZYME-LIKE PROTEIN-RELATED"/>
    <property type="match status" value="1"/>
</dbReference>
<comment type="similarity">
    <text evidence="5">Belongs to the methyl-accepting chemotaxis (MCP) protein family.</text>
</comment>
<reference evidence="13" key="1">
    <citation type="journal article" date="2019" name="Int. J. Syst. Evol. Microbiol.">
        <title>The Global Catalogue of Microorganisms (GCM) 10K type strain sequencing project: providing services to taxonomists for standard genome sequencing and annotation.</title>
        <authorList>
            <consortium name="The Broad Institute Genomics Platform"/>
            <consortium name="The Broad Institute Genome Sequencing Center for Infectious Disease"/>
            <person name="Wu L."/>
            <person name="Ma J."/>
        </authorList>
    </citation>
    <scope>NUCLEOTIDE SEQUENCE [LARGE SCALE GENOMIC DNA]</scope>
    <source>
        <strain evidence="13">IBRC-M 10703</strain>
    </source>
</reference>
<dbReference type="Pfam" id="PF00015">
    <property type="entry name" value="MCPsignal"/>
    <property type="match status" value="1"/>
</dbReference>
<evidence type="ECO:0000313" key="13">
    <source>
        <dbReference type="Proteomes" id="UP001595772"/>
    </source>
</evidence>
<name>A0ABV8H1G2_9BACI</name>
<keyword evidence="4 6" id="KW-0807">Transducer</keyword>
<comment type="caution">
    <text evidence="12">The sequence shown here is derived from an EMBL/GenBank/DDBJ whole genome shotgun (WGS) entry which is preliminary data.</text>
</comment>
<feature type="transmembrane region" description="Helical" evidence="8">
    <location>
        <begin position="178"/>
        <end position="198"/>
    </location>
</feature>
<evidence type="ECO:0000313" key="12">
    <source>
        <dbReference type="EMBL" id="MFC4024767.1"/>
    </source>
</evidence>
<dbReference type="Gene3D" id="6.10.340.10">
    <property type="match status" value="1"/>
</dbReference>
<dbReference type="SMART" id="SM00283">
    <property type="entry name" value="MA"/>
    <property type="match status" value="1"/>
</dbReference>
<keyword evidence="7" id="KW-0175">Coiled coil</keyword>
<evidence type="ECO:0000256" key="8">
    <source>
        <dbReference type="SAM" id="Phobius"/>
    </source>
</evidence>
<dbReference type="Proteomes" id="UP001595772">
    <property type="component" value="Unassembled WGS sequence"/>
</dbReference>
<evidence type="ECO:0000256" key="5">
    <source>
        <dbReference type="ARBA" id="ARBA00029447"/>
    </source>
</evidence>
<feature type="domain" description="Methyl-accepting transducer" evidence="9">
    <location>
        <begin position="274"/>
        <end position="524"/>
    </location>
</feature>
<proteinExistence type="inferred from homology"/>
<evidence type="ECO:0000256" key="7">
    <source>
        <dbReference type="SAM" id="Coils"/>
    </source>
</evidence>
<keyword evidence="3 8" id="KW-0472">Membrane</keyword>
<keyword evidence="13" id="KW-1185">Reference proteome</keyword>
<keyword evidence="8" id="KW-1133">Transmembrane helix</keyword>
<keyword evidence="2" id="KW-1003">Cell membrane</keyword>
<dbReference type="SMART" id="SM00304">
    <property type="entry name" value="HAMP"/>
    <property type="match status" value="1"/>
</dbReference>
<dbReference type="InterPro" id="IPR003660">
    <property type="entry name" value="HAMP_dom"/>
</dbReference>
<evidence type="ECO:0000259" key="11">
    <source>
        <dbReference type="PROSITE" id="PS51060"/>
    </source>
</evidence>
<evidence type="ECO:0000259" key="9">
    <source>
        <dbReference type="PROSITE" id="PS50111"/>
    </source>
</evidence>
<evidence type="ECO:0000259" key="10">
    <source>
        <dbReference type="PROSITE" id="PS50885"/>
    </source>
</evidence>
<organism evidence="12 13">
    <name type="scientific">Oceanobacillus longus</name>
    <dbReference type="NCBI Taxonomy" id="930120"/>
    <lineage>
        <taxon>Bacteria</taxon>
        <taxon>Bacillati</taxon>
        <taxon>Bacillota</taxon>
        <taxon>Bacilli</taxon>
        <taxon>Bacillales</taxon>
        <taxon>Bacillaceae</taxon>
        <taxon>Oceanobacillus</taxon>
    </lineage>
</organism>
<keyword evidence="8" id="KW-0812">Transmembrane</keyword>
<comment type="subcellular location">
    <subcellularLocation>
        <location evidence="1">Cell membrane</location>
    </subcellularLocation>
</comment>
<dbReference type="InterPro" id="IPR004102">
    <property type="entry name" value="Poly(ADP-ribose)pol_reg_dom"/>
</dbReference>
<evidence type="ECO:0000256" key="6">
    <source>
        <dbReference type="PROSITE-ProRule" id="PRU00284"/>
    </source>
</evidence>
<evidence type="ECO:0000256" key="4">
    <source>
        <dbReference type="ARBA" id="ARBA00023224"/>
    </source>
</evidence>
<dbReference type="SUPFAM" id="SSF58104">
    <property type="entry name" value="Methyl-accepting chemotaxis protein (MCP) signaling domain"/>
    <property type="match status" value="1"/>
</dbReference>
<evidence type="ECO:0000256" key="2">
    <source>
        <dbReference type="ARBA" id="ARBA00022475"/>
    </source>
</evidence>
<feature type="domain" description="PARP alpha-helical" evidence="11">
    <location>
        <begin position="468"/>
        <end position="561"/>
    </location>
</feature>
<dbReference type="RefSeq" id="WP_379497268.1">
    <property type="nucleotide sequence ID" value="NZ_JBHSAO010000009.1"/>
</dbReference>
<feature type="transmembrane region" description="Helical" evidence="8">
    <location>
        <begin position="20"/>
        <end position="41"/>
    </location>
</feature>
<feature type="domain" description="HAMP" evidence="10">
    <location>
        <begin position="202"/>
        <end position="255"/>
    </location>
</feature>
<accession>A0ABV8H1G2</accession>
<protein>
    <submittedName>
        <fullName evidence="12">Methyl-accepting chemotaxis protein</fullName>
    </submittedName>
</protein>
<dbReference type="PROSITE" id="PS50885">
    <property type="entry name" value="HAMP"/>
    <property type="match status" value="1"/>
</dbReference>
<feature type="coiled-coil region" evidence="7">
    <location>
        <begin position="471"/>
        <end position="537"/>
    </location>
</feature>
<dbReference type="PROSITE" id="PS50111">
    <property type="entry name" value="CHEMOTAXIS_TRANSDUC_2"/>
    <property type="match status" value="1"/>
</dbReference>
<sequence>MKQFFSNAISKATLQTRLLILFISLIVIAIITVGTVTYVQAKNLTLNTIEDRLARETQLMGYIAENLQFLYVSDNDYFMQQLNANIRTQKNELKEDGIESQFFYIDNNKAIPFTASADTLPSISDSLITEITEKENGQISKEISGEPYTVSFQQMDEIGGIYVLLVPHHSFMAPVTNMGYIIISIIIASILISSILLIQFVRTLTRPLTVLRNTMREVREGNLHQAPKPKTTLPEFISLHKSYDAMIDQMRTMLHELKSTTLELNHTGEDLKNSSNSTLQSSHDLTESINVVKNGAEQTASSSENNVSSSISMKQKTETMLKNMDNVFANSENMRISAVTGEKNITKLILTSQTFEKDFNHLTKTIQQVNEYAKSISKLVGLIQGVAEQTKLLSLNAAIEAARAGEAGRGFSVVANEVGKLAEQSSTAANEITNAISNMGDITQYATTEFKSLFQKTNENLTIANESKVSFDELMEKIVETNNNIKAMQDELKELKMELPKLELSAEDFASISQETLASSEEMLASSEHQYKQMENTHEIGLKLIGISNALSQITKQFKVD</sequence>
<dbReference type="Gene3D" id="1.10.287.950">
    <property type="entry name" value="Methyl-accepting chemotaxis protein"/>
    <property type="match status" value="1"/>
</dbReference>
<evidence type="ECO:0000256" key="1">
    <source>
        <dbReference type="ARBA" id="ARBA00004236"/>
    </source>
</evidence>